<gene>
    <name evidence="3" type="ORF">H8B21_19060</name>
</gene>
<feature type="chain" id="PRO_5045164683" description="DUF5683 domain-containing protein" evidence="1">
    <location>
        <begin position="20"/>
        <end position="260"/>
    </location>
</feature>
<organism evidence="3 4">
    <name type="scientific">Sphingobacterium chuzhouense</name>
    <dbReference type="NCBI Taxonomy" id="1742264"/>
    <lineage>
        <taxon>Bacteria</taxon>
        <taxon>Pseudomonadati</taxon>
        <taxon>Bacteroidota</taxon>
        <taxon>Sphingobacteriia</taxon>
        <taxon>Sphingobacteriales</taxon>
        <taxon>Sphingobacteriaceae</taxon>
        <taxon>Sphingobacterium</taxon>
    </lineage>
</organism>
<accession>A0ABR7XX75</accession>
<keyword evidence="1" id="KW-0732">Signal</keyword>
<dbReference type="Pfam" id="PF18935">
    <property type="entry name" value="DUF5683"/>
    <property type="match status" value="1"/>
</dbReference>
<feature type="signal peptide" evidence="1">
    <location>
        <begin position="1"/>
        <end position="19"/>
    </location>
</feature>
<protein>
    <recommendedName>
        <fullName evidence="2">DUF5683 domain-containing protein</fullName>
    </recommendedName>
</protein>
<sequence>MRYISILFLIISATLNIYAQERDTTIKTIDTTVTDTVKTKIALQDTVDMPPDTLGAVQDSVRKETRKERREREKAEKEREKYYYKDIKKDSTRLEIEYLSRVAWKRSLILPGWGQYTNKGLWWVKVPIIYGGLVTGYVVFDYWQWYYKKFLDELDYRITTNGDKQDPDLIYWETEGLVRQKDYGRRNRDLTVLITAGFWGLNVVEAYVDSMLKYRWNIGSDMTMRIRPTLMPNVNTGLASSHALGGFGVAPGIKLTMNLK</sequence>
<evidence type="ECO:0000313" key="4">
    <source>
        <dbReference type="Proteomes" id="UP000651112"/>
    </source>
</evidence>
<reference evidence="3 4" key="1">
    <citation type="submission" date="2020-08" db="EMBL/GenBank/DDBJ databases">
        <title>Sphingobacterium sp. DN00404 isolated from aquaculture water.</title>
        <authorList>
            <person name="Zhang M."/>
        </authorList>
    </citation>
    <scope>NUCLEOTIDE SEQUENCE [LARGE SCALE GENOMIC DNA]</scope>
    <source>
        <strain evidence="3 4">KCTC 42746</strain>
    </source>
</reference>
<evidence type="ECO:0000313" key="3">
    <source>
        <dbReference type="EMBL" id="MBD1423665.1"/>
    </source>
</evidence>
<proteinExistence type="predicted"/>
<dbReference type="Proteomes" id="UP000651112">
    <property type="component" value="Unassembled WGS sequence"/>
</dbReference>
<evidence type="ECO:0000256" key="1">
    <source>
        <dbReference type="SAM" id="SignalP"/>
    </source>
</evidence>
<comment type="caution">
    <text evidence="3">The sequence shown here is derived from an EMBL/GenBank/DDBJ whole genome shotgun (WGS) entry which is preliminary data.</text>
</comment>
<name>A0ABR7XX75_9SPHI</name>
<evidence type="ECO:0000259" key="2">
    <source>
        <dbReference type="Pfam" id="PF18935"/>
    </source>
</evidence>
<dbReference type="RefSeq" id="WP_190315447.1">
    <property type="nucleotide sequence ID" value="NZ_JACNYL010000006.1"/>
</dbReference>
<keyword evidence="4" id="KW-1185">Reference proteome</keyword>
<dbReference type="EMBL" id="JACNYL010000006">
    <property type="protein sequence ID" value="MBD1423665.1"/>
    <property type="molecule type" value="Genomic_DNA"/>
</dbReference>
<dbReference type="InterPro" id="IPR043738">
    <property type="entry name" value="DUF5683"/>
</dbReference>
<feature type="domain" description="DUF5683" evidence="2">
    <location>
        <begin position="101"/>
        <end position="235"/>
    </location>
</feature>